<dbReference type="PROSITE" id="PS00551">
    <property type="entry name" value="MOLYBDOPTERIN_PROK_1"/>
    <property type="match status" value="1"/>
</dbReference>
<keyword evidence="5" id="KW-0479">Metal-binding</keyword>
<keyword evidence="7" id="KW-0408">Iron</keyword>
<dbReference type="Gene3D" id="2.20.25.90">
    <property type="entry name" value="ADC-like domains"/>
    <property type="match status" value="1"/>
</dbReference>
<dbReference type="Pfam" id="PF04879">
    <property type="entry name" value="Molybdop_Fe4S4"/>
    <property type="match status" value="1"/>
</dbReference>
<comment type="cofactor">
    <cofactor evidence="1">
        <name>[4Fe-4S] cluster</name>
        <dbReference type="ChEBI" id="CHEBI:49883"/>
    </cofactor>
</comment>
<comment type="subcellular location">
    <subcellularLocation>
        <location evidence="2">Cell envelope</location>
    </subcellularLocation>
</comment>
<dbReference type="PROSITE" id="PS51318">
    <property type="entry name" value="TAT"/>
    <property type="match status" value="1"/>
</dbReference>
<evidence type="ECO:0000256" key="6">
    <source>
        <dbReference type="ARBA" id="ARBA00023002"/>
    </source>
</evidence>
<evidence type="ECO:0000256" key="8">
    <source>
        <dbReference type="ARBA" id="ARBA00023014"/>
    </source>
</evidence>
<organism evidence="10 11">
    <name type="scientific">Desulfuribacillus alkaliarsenatis</name>
    <dbReference type="NCBI Taxonomy" id="766136"/>
    <lineage>
        <taxon>Bacteria</taxon>
        <taxon>Bacillati</taxon>
        <taxon>Bacillota</taxon>
        <taxon>Desulfuribacillia</taxon>
        <taxon>Desulfuribacillales</taxon>
        <taxon>Desulfuribacillaceae</taxon>
        <taxon>Desulfuribacillus</taxon>
    </lineage>
</organism>
<dbReference type="AlphaFoldDB" id="A0A1E5G254"/>
<keyword evidence="11" id="KW-1185">Reference proteome</keyword>
<evidence type="ECO:0000256" key="4">
    <source>
        <dbReference type="ARBA" id="ARBA00022485"/>
    </source>
</evidence>
<evidence type="ECO:0000256" key="5">
    <source>
        <dbReference type="ARBA" id="ARBA00022723"/>
    </source>
</evidence>
<dbReference type="PANTHER" id="PTHR43598">
    <property type="entry name" value="TUNGSTEN-CONTAINING FORMYLMETHANOFURAN DEHYDROGENASE 2 SUBUNIT B"/>
    <property type="match status" value="1"/>
</dbReference>
<comment type="similarity">
    <text evidence="3">Belongs to the prokaryotic molybdopterin-containing oxidoreductase family.</text>
</comment>
<dbReference type="SUPFAM" id="SSF53706">
    <property type="entry name" value="Formate dehydrogenase/DMSO reductase, domains 1-3"/>
    <property type="match status" value="1"/>
</dbReference>
<dbReference type="GO" id="GO:0009061">
    <property type="term" value="P:anaerobic respiration"/>
    <property type="evidence" value="ECO:0007669"/>
    <property type="project" value="TreeGrafter"/>
</dbReference>
<keyword evidence="6" id="KW-0560">Oxidoreductase</keyword>
<evidence type="ECO:0000256" key="1">
    <source>
        <dbReference type="ARBA" id="ARBA00001966"/>
    </source>
</evidence>
<dbReference type="PANTHER" id="PTHR43598:SF1">
    <property type="entry name" value="FORMATE DEHYDROGENASE-O MAJOR SUBUNIT"/>
    <property type="match status" value="1"/>
</dbReference>
<reference evidence="10 11" key="1">
    <citation type="submission" date="2016-09" db="EMBL/GenBank/DDBJ databases">
        <title>Draft genome sequence for the type strain of Desulfuribacillus alkaliarsenatis AHT28, an obligately anaerobic, sulfidogenic bacterium isolated from Russian soda lake sediments.</title>
        <authorList>
            <person name="Abin C.A."/>
            <person name="Hollibaugh J.T."/>
        </authorList>
    </citation>
    <scope>NUCLEOTIDE SEQUENCE [LARGE SCALE GENOMIC DNA]</scope>
    <source>
        <strain evidence="10 11">AHT28</strain>
    </source>
</reference>
<dbReference type="NCBIfam" id="TIGR01409">
    <property type="entry name" value="TAT_signal_seq"/>
    <property type="match status" value="1"/>
</dbReference>
<dbReference type="STRING" id="766136.BHF68_05520"/>
<keyword evidence="8" id="KW-0411">Iron-sulfur</keyword>
<accession>A0A1E5G254</accession>
<dbReference type="EMBL" id="MIJE01000022">
    <property type="protein sequence ID" value="OEF97059.1"/>
    <property type="molecule type" value="Genomic_DNA"/>
</dbReference>
<gene>
    <name evidence="10" type="ORF">BHF68_05520</name>
</gene>
<evidence type="ECO:0000313" key="10">
    <source>
        <dbReference type="EMBL" id="OEF97059.1"/>
    </source>
</evidence>
<dbReference type="GO" id="GO:0030313">
    <property type="term" value="C:cell envelope"/>
    <property type="evidence" value="ECO:0007669"/>
    <property type="project" value="UniProtKB-SubCell"/>
</dbReference>
<comment type="caution">
    <text evidence="10">The sequence shown here is derived from an EMBL/GenBank/DDBJ whole genome shotgun (WGS) entry which is preliminary data.</text>
</comment>
<name>A0A1E5G254_9FIRM</name>
<evidence type="ECO:0000259" key="9">
    <source>
        <dbReference type="PROSITE" id="PS51669"/>
    </source>
</evidence>
<evidence type="ECO:0000256" key="3">
    <source>
        <dbReference type="ARBA" id="ARBA00010312"/>
    </source>
</evidence>
<dbReference type="Proteomes" id="UP000094296">
    <property type="component" value="Unassembled WGS sequence"/>
</dbReference>
<proteinExistence type="inferred from homology"/>
<protein>
    <submittedName>
        <fullName evidence="10">Formate dehydrogenase</fullName>
    </submittedName>
</protein>
<dbReference type="InterPro" id="IPR006311">
    <property type="entry name" value="TAT_signal"/>
</dbReference>
<dbReference type="GO" id="GO:0051539">
    <property type="term" value="F:4 iron, 4 sulfur cluster binding"/>
    <property type="evidence" value="ECO:0007669"/>
    <property type="project" value="UniProtKB-KW"/>
</dbReference>
<dbReference type="GO" id="GO:0030151">
    <property type="term" value="F:molybdenum ion binding"/>
    <property type="evidence" value="ECO:0007669"/>
    <property type="project" value="TreeGrafter"/>
</dbReference>
<evidence type="ECO:0000256" key="7">
    <source>
        <dbReference type="ARBA" id="ARBA00023004"/>
    </source>
</evidence>
<dbReference type="Gene3D" id="3.40.50.740">
    <property type="match status" value="1"/>
</dbReference>
<dbReference type="SMART" id="SM00926">
    <property type="entry name" value="Molybdop_Fe4S4"/>
    <property type="match status" value="1"/>
</dbReference>
<dbReference type="InterPro" id="IPR027467">
    <property type="entry name" value="MopterinOxRdtase_cofactor_BS"/>
</dbReference>
<dbReference type="InterPro" id="IPR006963">
    <property type="entry name" value="Mopterin_OxRdtase_4Fe-4S_dom"/>
</dbReference>
<feature type="domain" description="4Fe-4S Mo/W bis-MGD-type" evidence="9">
    <location>
        <begin position="43"/>
        <end position="99"/>
    </location>
</feature>
<evidence type="ECO:0000256" key="2">
    <source>
        <dbReference type="ARBA" id="ARBA00004196"/>
    </source>
</evidence>
<evidence type="ECO:0000313" key="11">
    <source>
        <dbReference type="Proteomes" id="UP000094296"/>
    </source>
</evidence>
<dbReference type="InterPro" id="IPR019546">
    <property type="entry name" value="TAT_signal_bac_arc"/>
</dbReference>
<dbReference type="GO" id="GO:0016491">
    <property type="term" value="F:oxidoreductase activity"/>
    <property type="evidence" value="ECO:0007669"/>
    <property type="project" value="UniProtKB-KW"/>
</dbReference>
<keyword evidence="4" id="KW-0004">4Fe-4S</keyword>
<sequence length="188" mass="20428">MKLSRRNLLKLAGVGSTAALVGNLGFKVSTAAAENFKLRTTTAREYPSVCCFCSGGCGVIAQVVDGKLAFVDGDPDNPSNKGTLCSKGAAVRQSHDNEQRVTQLLYRAPGSAKWEIRTWEWAINRIANLIKKTRDESFELTNDKGDIVSRTDAIASLGSSIIGNEDLYLVSKLMRCLGVTHIEHQARI</sequence>
<dbReference type="PROSITE" id="PS51669">
    <property type="entry name" value="4FE4S_MOW_BIS_MGD"/>
    <property type="match status" value="1"/>
</dbReference>
<dbReference type="GO" id="GO:0009055">
    <property type="term" value="F:electron transfer activity"/>
    <property type="evidence" value="ECO:0007669"/>
    <property type="project" value="TreeGrafter"/>
</dbReference>